<evidence type="ECO:0000313" key="3">
    <source>
        <dbReference type="EMBL" id="MBA8811927.1"/>
    </source>
</evidence>
<gene>
    <name evidence="3" type="ORF">FB463_000151</name>
    <name evidence="2" type="ORF">FFA01_20860</name>
</gene>
<sequence length="170" mass="17997">MTSFGATPAALAPSELRYLVLAAQREGNRAVADRLAPLGLTPSQAEVVGVLDEFGPLSLKALGELIVCETGSPSRIVDALVRRGLVVRETSPNDRRAVLLTLTADGRALVPGVREVDAGMDLPQGHASAADLTGLVTVLRAYLDGTPSAEVLDRRFGETRRRLDGGRDTR</sequence>
<dbReference type="InterPro" id="IPR000835">
    <property type="entry name" value="HTH_MarR-typ"/>
</dbReference>
<reference evidence="3 5" key="2">
    <citation type="submission" date="2020-07" db="EMBL/GenBank/DDBJ databases">
        <title>Sequencing the genomes of 1000 actinobacteria strains.</title>
        <authorList>
            <person name="Klenk H.-P."/>
        </authorList>
    </citation>
    <scope>NUCLEOTIDE SEQUENCE [LARGE SCALE GENOMIC DNA]</scope>
    <source>
        <strain evidence="3 5">DSM 10309</strain>
    </source>
</reference>
<dbReference type="InterPro" id="IPR039422">
    <property type="entry name" value="MarR/SlyA-like"/>
</dbReference>
<reference evidence="2 4" key="1">
    <citation type="submission" date="2019-07" db="EMBL/GenBank/DDBJ databases">
        <title>Whole genome shotgun sequence of Frigoribacterium faeni NBRC 103066.</title>
        <authorList>
            <person name="Hosoyama A."/>
            <person name="Uohara A."/>
            <person name="Ohji S."/>
            <person name="Ichikawa N."/>
        </authorList>
    </citation>
    <scope>NUCLEOTIDE SEQUENCE [LARGE SCALE GENOMIC DNA]</scope>
    <source>
        <strain evidence="2 4">NBRC 103066</strain>
    </source>
</reference>
<dbReference type="PANTHER" id="PTHR33164">
    <property type="entry name" value="TRANSCRIPTIONAL REGULATOR, MARR FAMILY"/>
    <property type="match status" value="1"/>
</dbReference>
<evidence type="ECO:0000313" key="2">
    <source>
        <dbReference type="EMBL" id="GEK83777.1"/>
    </source>
</evidence>
<evidence type="ECO:0000259" key="1">
    <source>
        <dbReference type="PROSITE" id="PS50995"/>
    </source>
</evidence>
<protein>
    <submittedName>
        <fullName evidence="2 3">MarR family transcriptional regulator</fullName>
    </submittedName>
</protein>
<dbReference type="Gene3D" id="1.10.10.10">
    <property type="entry name" value="Winged helix-like DNA-binding domain superfamily/Winged helix DNA-binding domain"/>
    <property type="match status" value="1"/>
</dbReference>
<keyword evidence="4" id="KW-1185">Reference proteome</keyword>
<dbReference type="SMART" id="SM00347">
    <property type="entry name" value="HTH_MARR"/>
    <property type="match status" value="1"/>
</dbReference>
<proteinExistence type="predicted"/>
<dbReference type="RefSeq" id="WP_146855835.1">
    <property type="nucleotide sequence ID" value="NZ_BAAAHR010000005.1"/>
</dbReference>
<keyword evidence="3" id="KW-0238">DNA-binding</keyword>
<dbReference type="GO" id="GO:0003677">
    <property type="term" value="F:DNA binding"/>
    <property type="evidence" value="ECO:0007669"/>
    <property type="project" value="UniProtKB-KW"/>
</dbReference>
<comment type="caution">
    <text evidence="3">The sequence shown here is derived from an EMBL/GenBank/DDBJ whole genome shotgun (WGS) entry which is preliminary data.</text>
</comment>
<dbReference type="AlphaFoldDB" id="A0A7W3JFK4"/>
<dbReference type="OrthoDB" id="2600321at2"/>
<dbReference type="GO" id="GO:0006950">
    <property type="term" value="P:response to stress"/>
    <property type="evidence" value="ECO:0007669"/>
    <property type="project" value="TreeGrafter"/>
</dbReference>
<dbReference type="PROSITE" id="PS50995">
    <property type="entry name" value="HTH_MARR_2"/>
    <property type="match status" value="1"/>
</dbReference>
<accession>A0A7W3JFK4</accession>
<dbReference type="Proteomes" id="UP000522688">
    <property type="component" value="Unassembled WGS sequence"/>
</dbReference>
<name>A0A7W3JFK4_9MICO</name>
<dbReference type="InterPro" id="IPR036388">
    <property type="entry name" value="WH-like_DNA-bd_sf"/>
</dbReference>
<dbReference type="Proteomes" id="UP000321154">
    <property type="component" value="Unassembled WGS sequence"/>
</dbReference>
<feature type="domain" description="HTH marR-type" evidence="1">
    <location>
        <begin position="13"/>
        <end position="144"/>
    </location>
</feature>
<dbReference type="EMBL" id="JACGWW010000001">
    <property type="protein sequence ID" value="MBA8811927.1"/>
    <property type="molecule type" value="Genomic_DNA"/>
</dbReference>
<evidence type="ECO:0000313" key="4">
    <source>
        <dbReference type="Proteomes" id="UP000321154"/>
    </source>
</evidence>
<dbReference type="PANTHER" id="PTHR33164:SF43">
    <property type="entry name" value="HTH-TYPE TRANSCRIPTIONAL REPRESSOR YETL"/>
    <property type="match status" value="1"/>
</dbReference>
<evidence type="ECO:0000313" key="5">
    <source>
        <dbReference type="Proteomes" id="UP000522688"/>
    </source>
</evidence>
<dbReference type="Pfam" id="PF01047">
    <property type="entry name" value="MarR"/>
    <property type="match status" value="1"/>
</dbReference>
<dbReference type="InterPro" id="IPR036390">
    <property type="entry name" value="WH_DNA-bd_sf"/>
</dbReference>
<dbReference type="EMBL" id="BJUV01000020">
    <property type="protein sequence ID" value="GEK83777.1"/>
    <property type="molecule type" value="Genomic_DNA"/>
</dbReference>
<organism evidence="3 5">
    <name type="scientific">Frigoribacterium faeni</name>
    <dbReference type="NCBI Taxonomy" id="145483"/>
    <lineage>
        <taxon>Bacteria</taxon>
        <taxon>Bacillati</taxon>
        <taxon>Actinomycetota</taxon>
        <taxon>Actinomycetes</taxon>
        <taxon>Micrococcales</taxon>
        <taxon>Microbacteriaceae</taxon>
        <taxon>Frigoribacterium</taxon>
    </lineage>
</organism>
<dbReference type="GO" id="GO:0003700">
    <property type="term" value="F:DNA-binding transcription factor activity"/>
    <property type="evidence" value="ECO:0007669"/>
    <property type="project" value="InterPro"/>
</dbReference>
<dbReference type="SUPFAM" id="SSF46785">
    <property type="entry name" value="Winged helix' DNA-binding domain"/>
    <property type="match status" value="1"/>
</dbReference>
<dbReference type="PRINTS" id="PR00598">
    <property type="entry name" value="HTHMARR"/>
</dbReference>